<dbReference type="Pfam" id="PF01425">
    <property type="entry name" value="Amidase"/>
    <property type="match status" value="1"/>
</dbReference>
<reference evidence="8" key="1">
    <citation type="journal article" date="2020" name="Stud. Mycol.">
        <title>101 Dothideomycetes genomes: a test case for predicting lifestyles and emergence of pathogens.</title>
        <authorList>
            <person name="Haridas S."/>
            <person name="Albert R."/>
            <person name="Binder M."/>
            <person name="Bloem J."/>
            <person name="Labutti K."/>
            <person name="Salamov A."/>
            <person name="Andreopoulos B."/>
            <person name="Baker S."/>
            <person name="Barry K."/>
            <person name="Bills G."/>
            <person name="Bluhm B."/>
            <person name="Cannon C."/>
            <person name="Castanera R."/>
            <person name="Culley D."/>
            <person name="Daum C."/>
            <person name="Ezra D."/>
            <person name="Gonzalez J."/>
            <person name="Henrissat B."/>
            <person name="Kuo A."/>
            <person name="Liang C."/>
            <person name="Lipzen A."/>
            <person name="Lutzoni F."/>
            <person name="Magnuson J."/>
            <person name="Mondo S."/>
            <person name="Nolan M."/>
            <person name="Ohm R."/>
            <person name="Pangilinan J."/>
            <person name="Park H.-J."/>
            <person name="Ramirez L."/>
            <person name="Alfaro M."/>
            <person name="Sun H."/>
            <person name="Tritt A."/>
            <person name="Yoshinaga Y."/>
            <person name="Zwiers L.-H."/>
            <person name="Turgeon B."/>
            <person name="Goodwin S."/>
            <person name="Spatafora J."/>
            <person name="Crous P."/>
            <person name="Grigoriev I."/>
        </authorList>
    </citation>
    <scope>NUCLEOTIDE SEQUENCE</scope>
    <source>
        <strain evidence="8">CBS 262.69</strain>
    </source>
</reference>
<evidence type="ECO:0000256" key="2">
    <source>
        <dbReference type="ARBA" id="ARBA00009199"/>
    </source>
</evidence>
<dbReference type="PROSITE" id="PS00571">
    <property type="entry name" value="AMIDASES"/>
    <property type="match status" value="1"/>
</dbReference>
<evidence type="ECO:0000313" key="9">
    <source>
        <dbReference type="Proteomes" id="UP000799640"/>
    </source>
</evidence>
<proteinExistence type="inferred from homology"/>
<organism evidence="8 9">
    <name type="scientific">Trichodelitschia bisporula</name>
    <dbReference type="NCBI Taxonomy" id="703511"/>
    <lineage>
        <taxon>Eukaryota</taxon>
        <taxon>Fungi</taxon>
        <taxon>Dikarya</taxon>
        <taxon>Ascomycota</taxon>
        <taxon>Pezizomycotina</taxon>
        <taxon>Dothideomycetes</taxon>
        <taxon>Dothideomycetes incertae sedis</taxon>
        <taxon>Phaeotrichales</taxon>
        <taxon>Phaeotrichaceae</taxon>
        <taxon>Trichodelitschia</taxon>
    </lineage>
</organism>
<evidence type="ECO:0000313" key="8">
    <source>
        <dbReference type="EMBL" id="KAF2398728.1"/>
    </source>
</evidence>
<evidence type="ECO:0000256" key="6">
    <source>
        <dbReference type="PIRSR" id="PIRSR001221-2"/>
    </source>
</evidence>
<feature type="binding site" evidence="6">
    <location>
        <position position="214"/>
    </location>
    <ligand>
        <name>substrate</name>
    </ligand>
</feature>
<dbReference type="InterPro" id="IPR020556">
    <property type="entry name" value="Amidase_CS"/>
</dbReference>
<dbReference type="InterPro" id="IPR036928">
    <property type="entry name" value="AS_sf"/>
</dbReference>
<dbReference type="AlphaFoldDB" id="A0A6G1HRP3"/>
<keyword evidence="4" id="KW-0378">Hydrolase</keyword>
<feature type="active site" description="Acyl-ester intermediate" evidence="5">
    <location>
        <position position="238"/>
    </location>
</feature>
<feature type="domain" description="Amidase" evidence="7">
    <location>
        <begin position="74"/>
        <end position="533"/>
    </location>
</feature>
<accession>A0A6G1HRP3</accession>
<name>A0A6G1HRP3_9PEZI</name>
<feature type="binding site" evidence="6">
    <location>
        <position position="188"/>
    </location>
    <ligand>
        <name>substrate</name>
    </ligand>
</feature>
<dbReference type="PANTHER" id="PTHR46072">
    <property type="entry name" value="AMIDASE-RELATED-RELATED"/>
    <property type="match status" value="1"/>
</dbReference>
<comment type="similarity">
    <text evidence="2">Belongs to the amidase family.</text>
</comment>
<dbReference type="SUPFAM" id="SSF75304">
    <property type="entry name" value="Amidase signature (AS) enzymes"/>
    <property type="match status" value="1"/>
</dbReference>
<dbReference type="PANTHER" id="PTHR46072:SF7">
    <property type="entry name" value="AMIDASE"/>
    <property type="match status" value="1"/>
</dbReference>
<evidence type="ECO:0000256" key="3">
    <source>
        <dbReference type="ARBA" id="ARBA00012922"/>
    </source>
</evidence>
<comment type="catalytic activity">
    <reaction evidence="1">
        <text>a monocarboxylic acid amide + H2O = a monocarboxylate + NH4(+)</text>
        <dbReference type="Rhea" id="RHEA:12020"/>
        <dbReference type="ChEBI" id="CHEBI:15377"/>
        <dbReference type="ChEBI" id="CHEBI:28938"/>
        <dbReference type="ChEBI" id="CHEBI:35757"/>
        <dbReference type="ChEBI" id="CHEBI:83628"/>
        <dbReference type="EC" id="3.5.1.4"/>
    </reaction>
</comment>
<dbReference type="Proteomes" id="UP000799640">
    <property type="component" value="Unassembled WGS sequence"/>
</dbReference>
<dbReference type="OrthoDB" id="6428749at2759"/>
<dbReference type="InterPro" id="IPR023631">
    <property type="entry name" value="Amidase_dom"/>
</dbReference>
<sequence length="547" mass="58699">MSTYLERGAARRAEIDAAIPEEWRLPSIPSPSEQRDITGPYIWQFLTSREKEITETEAEAIVQNTTSGTWTAVEVTRAFCHRAAIAHQLLNCLHAPLFTAALASAAELDAHLAATGSPVGPLHGLPISLKDQFHVAGTDTSMGYVGWIGTFEGNADDPRTGVFESELTSALRGLGAVIVAKTSVPPSLMAGETRNYIVGSTLSARNRLLSAGGSSGGEGALLGARGSALGWGTDIGGSVRIPAAFNGLYGLKPSTGRMPYEGAANSMDGQNSVLSVVGPLGNSVSALRLGFKAVLSTRPWERDPLCLEIPWREDKAVLPSKLRFGVWKDDGVARVTPPVQRALDVTVMKLQAAGHEVVRWAPAPEFQEEITALLAQVWAFDGGADIHRALGLSGEPPIPPIEAAFGTSARPAMDAGQVAAVNVRIRKVRKGYLYWWQSRGVDAIIAPVAPVPAAREGMYADYGYTMWVNLLDYASVVVPVSKVDKGFDGVVEGYEPRNEQDRICWESYDPEIFDGAPIALQLVGQRLQEEKMLAIADVVVEVLKGYE</sequence>
<feature type="binding site" evidence="6">
    <location>
        <begin position="235"/>
        <end position="238"/>
    </location>
    <ligand>
        <name>substrate</name>
    </ligand>
</feature>
<evidence type="ECO:0000256" key="5">
    <source>
        <dbReference type="PIRSR" id="PIRSR001221-1"/>
    </source>
</evidence>
<evidence type="ECO:0000259" key="7">
    <source>
        <dbReference type="Pfam" id="PF01425"/>
    </source>
</evidence>
<feature type="active site" description="Charge relay system" evidence="5">
    <location>
        <position position="130"/>
    </location>
</feature>
<dbReference type="EMBL" id="ML996699">
    <property type="protein sequence ID" value="KAF2398728.1"/>
    <property type="molecule type" value="Genomic_DNA"/>
</dbReference>
<protein>
    <recommendedName>
        <fullName evidence="3">amidase</fullName>
        <ecNumber evidence="3">3.5.1.4</ecNumber>
    </recommendedName>
</protein>
<evidence type="ECO:0000256" key="4">
    <source>
        <dbReference type="ARBA" id="ARBA00022801"/>
    </source>
</evidence>
<dbReference type="EC" id="3.5.1.4" evidence="3"/>
<evidence type="ECO:0000256" key="1">
    <source>
        <dbReference type="ARBA" id="ARBA00001311"/>
    </source>
</evidence>
<dbReference type="Gene3D" id="3.90.1300.10">
    <property type="entry name" value="Amidase signature (AS) domain"/>
    <property type="match status" value="1"/>
</dbReference>
<feature type="active site" description="Charge relay system" evidence="5">
    <location>
        <position position="214"/>
    </location>
</feature>
<dbReference type="PIRSF" id="PIRSF001221">
    <property type="entry name" value="Amidase_fungi"/>
    <property type="match status" value="1"/>
</dbReference>
<keyword evidence="9" id="KW-1185">Reference proteome</keyword>
<dbReference type="GO" id="GO:0004040">
    <property type="term" value="F:amidase activity"/>
    <property type="evidence" value="ECO:0007669"/>
    <property type="project" value="UniProtKB-EC"/>
</dbReference>
<gene>
    <name evidence="8" type="ORF">EJ06DRAFT_557925</name>
</gene>